<dbReference type="InterPro" id="IPR044746">
    <property type="entry name" value="ABCC_6TM_D1"/>
</dbReference>
<feature type="transmembrane region" description="Helical" evidence="10">
    <location>
        <begin position="1014"/>
        <end position="1030"/>
    </location>
</feature>
<dbReference type="PROSITE" id="PS50893">
    <property type="entry name" value="ABC_TRANSPORTER_2"/>
    <property type="match status" value="2"/>
</dbReference>
<keyword evidence="8 10" id="KW-1133">Transmembrane helix</keyword>
<dbReference type="PANTHER" id="PTHR24223:SF172">
    <property type="entry name" value="ABC TRANSPORTER C FAMILY MEMBER 1-RELATED"/>
    <property type="match status" value="1"/>
</dbReference>
<dbReference type="GO" id="GO:0140359">
    <property type="term" value="F:ABC-type transporter activity"/>
    <property type="evidence" value="ECO:0007669"/>
    <property type="project" value="InterPro"/>
</dbReference>
<evidence type="ECO:0000313" key="14">
    <source>
        <dbReference type="Proteomes" id="UP001344447"/>
    </source>
</evidence>
<dbReference type="CDD" id="cd18579">
    <property type="entry name" value="ABC_6TM_ABCC_D1"/>
    <property type="match status" value="1"/>
</dbReference>
<dbReference type="InterPro" id="IPR011527">
    <property type="entry name" value="ABC1_TM_dom"/>
</dbReference>
<comment type="similarity">
    <text evidence="2">Belongs to the ABC transporter superfamily. ABCC family. Conjugate transporter (TC 3.A.1.208) subfamily.</text>
</comment>
<dbReference type="InterPro" id="IPR003439">
    <property type="entry name" value="ABC_transporter-like_ATP-bd"/>
</dbReference>
<comment type="subcellular location">
    <subcellularLocation>
        <location evidence="1">Membrane</location>
        <topology evidence="1">Multi-pass membrane protein</topology>
    </subcellularLocation>
</comment>
<keyword evidence="6" id="KW-0547">Nucleotide-binding</keyword>
<evidence type="ECO:0000256" key="6">
    <source>
        <dbReference type="ARBA" id="ARBA00022741"/>
    </source>
</evidence>
<dbReference type="Gene3D" id="3.40.50.300">
    <property type="entry name" value="P-loop containing nucleotide triphosphate hydrolases"/>
    <property type="match status" value="2"/>
</dbReference>
<dbReference type="GO" id="GO:0005524">
    <property type="term" value="F:ATP binding"/>
    <property type="evidence" value="ECO:0007669"/>
    <property type="project" value="UniProtKB-KW"/>
</dbReference>
<dbReference type="InterPro" id="IPR050173">
    <property type="entry name" value="ABC_transporter_C-like"/>
</dbReference>
<dbReference type="FunFam" id="3.40.50.300:FF:000610">
    <property type="entry name" value="Multidrug resistance-associated ABC transporter"/>
    <property type="match status" value="1"/>
</dbReference>
<dbReference type="CDD" id="cd03250">
    <property type="entry name" value="ABCC_MRP_domain1"/>
    <property type="match status" value="1"/>
</dbReference>
<evidence type="ECO:0000256" key="9">
    <source>
        <dbReference type="ARBA" id="ARBA00023136"/>
    </source>
</evidence>
<keyword evidence="4 10" id="KW-0812">Transmembrane</keyword>
<feature type="transmembrane region" description="Helical" evidence="10">
    <location>
        <begin position="118"/>
        <end position="144"/>
    </location>
</feature>
<evidence type="ECO:0000256" key="4">
    <source>
        <dbReference type="ARBA" id="ARBA00022692"/>
    </source>
</evidence>
<accession>A0AAN7UC77</accession>
<dbReference type="InterPro" id="IPR003593">
    <property type="entry name" value="AAA+_ATPase"/>
</dbReference>
<feature type="transmembrane region" description="Helical" evidence="10">
    <location>
        <begin position="910"/>
        <end position="938"/>
    </location>
</feature>
<dbReference type="GO" id="GO:0031154">
    <property type="term" value="P:culmination involved in sorocarp development"/>
    <property type="evidence" value="ECO:0007669"/>
    <property type="project" value="UniProtKB-ARBA"/>
</dbReference>
<dbReference type="InterPro" id="IPR044726">
    <property type="entry name" value="ABCC_6TM_D2"/>
</dbReference>
<evidence type="ECO:0000259" key="11">
    <source>
        <dbReference type="PROSITE" id="PS50893"/>
    </source>
</evidence>
<dbReference type="CDD" id="cd18580">
    <property type="entry name" value="ABC_6TM_ABCC_D2"/>
    <property type="match status" value="1"/>
</dbReference>
<evidence type="ECO:0000256" key="5">
    <source>
        <dbReference type="ARBA" id="ARBA00022737"/>
    </source>
</evidence>
<keyword evidence="3" id="KW-0813">Transport</keyword>
<evidence type="ECO:0000256" key="10">
    <source>
        <dbReference type="SAM" id="Phobius"/>
    </source>
</evidence>
<dbReference type="PANTHER" id="PTHR24223">
    <property type="entry name" value="ATP-BINDING CASSETTE SUB-FAMILY C"/>
    <property type="match status" value="1"/>
</dbReference>
<feature type="domain" description="ABC transporter" evidence="11">
    <location>
        <begin position="485"/>
        <end position="707"/>
    </location>
</feature>
<reference evidence="13 14" key="1">
    <citation type="submission" date="2023-11" db="EMBL/GenBank/DDBJ databases">
        <title>Dfirmibasis_genome.</title>
        <authorList>
            <person name="Edelbroek B."/>
            <person name="Kjellin J."/>
            <person name="Jerlstrom-Hultqvist J."/>
            <person name="Soderbom F."/>
        </authorList>
    </citation>
    <scope>NUCLEOTIDE SEQUENCE [LARGE SCALE GENOMIC DNA]</scope>
    <source>
        <strain evidence="13 14">TNS-C-14</strain>
    </source>
</reference>
<dbReference type="EMBL" id="JAVFKY010000003">
    <property type="protein sequence ID" value="KAK5578523.1"/>
    <property type="molecule type" value="Genomic_DNA"/>
</dbReference>
<evidence type="ECO:0000256" key="2">
    <source>
        <dbReference type="ARBA" id="ARBA00009726"/>
    </source>
</evidence>
<feature type="domain" description="ABC transmembrane type-1" evidence="12">
    <location>
        <begin position="788"/>
        <end position="1070"/>
    </location>
</feature>
<dbReference type="Pfam" id="PF00664">
    <property type="entry name" value="ABC_membrane"/>
    <property type="match status" value="2"/>
</dbReference>
<keyword evidence="7" id="KW-0067">ATP-binding</keyword>
<organism evidence="13 14">
    <name type="scientific">Dictyostelium firmibasis</name>
    <dbReference type="NCBI Taxonomy" id="79012"/>
    <lineage>
        <taxon>Eukaryota</taxon>
        <taxon>Amoebozoa</taxon>
        <taxon>Evosea</taxon>
        <taxon>Eumycetozoa</taxon>
        <taxon>Dictyostelia</taxon>
        <taxon>Dictyosteliales</taxon>
        <taxon>Dictyosteliaceae</taxon>
        <taxon>Dictyostelium</taxon>
    </lineage>
</organism>
<protein>
    <submittedName>
        <fullName evidence="13">Uncharacterized protein</fullName>
    </submittedName>
</protein>
<comment type="caution">
    <text evidence="13">The sequence shown here is derived from an EMBL/GenBank/DDBJ whole genome shotgun (WGS) entry which is preliminary data.</text>
</comment>
<gene>
    <name evidence="13" type="ORF">RB653_008195</name>
</gene>
<evidence type="ECO:0000256" key="1">
    <source>
        <dbReference type="ARBA" id="ARBA00004141"/>
    </source>
</evidence>
<dbReference type="FunFam" id="1.20.1560.10:FF:000080">
    <property type="entry name" value="ABC transporter C family member 1"/>
    <property type="match status" value="1"/>
</dbReference>
<dbReference type="Gene3D" id="1.20.1560.10">
    <property type="entry name" value="ABC transporter type 1, transmembrane domain"/>
    <property type="match status" value="2"/>
</dbReference>
<keyword evidence="5" id="KW-0677">Repeat</keyword>
<dbReference type="InterPro" id="IPR017871">
    <property type="entry name" value="ABC_transporter-like_CS"/>
</dbReference>
<dbReference type="Proteomes" id="UP001344447">
    <property type="component" value="Unassembled WGS sequence"/>
</dbReference>
<dbReference type="InterPro" id="IPR036640">
    <property type="entry name" value="ABC1_TM_sf"/>
</dbReference>
<evidence type="ECO:0000256" key="8">
    <source>
        <dbReference type="ARBA" id="ARBA00022989"/>
    </source>
</evidence>
<evidence type="ECO:0000256" key="7">
    <source>
        <dbReference type="ARBA" id="ARBA00022840"/>
    </source>
</evidence>
<feature type="transmembrane region" description="Helical" evidence="10">
    <location>
        <begin position="156"/>
        <end position="180"/>
    </location>
</feature>
<dbReference type="FunFam" id="3.40.50.300:FF:002822">
    <property type="entry name" value="ABC transporter C family member 7"/>
    <property type="match status" value="1"/>
</dbReference>
<dbReference type="SMART" id="SM00382">
    <property type="entry name" value="AAA"/>
    <property type="match status" value="2"/>
</dbReference>
<sequence>MLINRFESKIKKYFFSSHYEKLNDQEDENSDQSSNKFYKACPEDNASKWSKISFNWVTKLIIKGYFKESLEMNDIYDLPESNKVQTTSKLLDDINFLDDSNYTLIKHIYKKFLPKNKYAIISNIFITIFTFLSPICLKFLINYISLEENEKSNLKGILLCCLLCISIFGQSISQELFYWFGIKNGFDVRGALAAKIFEKTLKLSNSSKKEYKTGKIMNIMSNDVGNISEFFWTHYLNIISHTIQTIILVGLLIYVIGPSGLVGFGVMVIALPINSILCSKSSNYLEKSFEFSDSRCNLTSELITNIRPFKMYSWENLFMNKIEEQRKLELKNLFLRVVYWIFDRMMVETNATLVLVATFATYSLTGNTMSLDVTFTAMTIFSKLKVPLIRLPYDIFKAIGLIPSVKRVQNFLKSSESLKYKSVNFKNHQTATTTTTTTTTINENINSPQDNIIVENCTFQWNEPENNLFELSCGENEESIKINKKENDDNEKNENFNYQLNNINLIAPKGKLTMICGVVGSGKTSLVCGLIGEVYKLNGNISGVPNNVSFTSQQPFLLSASLRENILFGKEFNLDRYKKVIESTALTKDIINLVGLDLTEIGERGINLSGGQKQRISLARALYADSDCVILDEPLSAVDPEVASHLFDHCIQGELMKNKTRILVTHQLQFIPYADHIIVLDSNGQLTQGTYQELNEKGIDFKSILKSKEIDNNNSNNDNNNISEINIKDEIKQESESININNVISDKTDPNVIEKAKLLVKEDKNEGEVEFKVYKQYFSYGSSSLLLFITLFLFFIGQVVYKASDFWIAIWTERSIEGKDDKFYISYYLLFIGVFVVILMIRTLMLSQITFSVGKNLHSSLLKSVTYASCRFFDTNPSGRILNRFSKDISDIDIHMLDIFSEVLLCFSELIVGLISIVFIIPIMIIPLIILLIVYYIIQRLYRPSARELNRWGSITASPIFSLLQECYNGLLTIRTYKQESRFTKTMFDNININLGCFFYSFAVHRWVTMRLELMGWIMLFITTLIATLFTSNNGLAALSITTALSLNGYLSWGIRRIVDLEVKMNSFQRIQTYIEIPKEGKEISFNSSKTINSTYNDHHLINWPSKGMIEFKDVEIKYRPNAEPNLKNLSFKIESNEKIGIVGRTGAGKTTIASSIFRMVECSKGIILIDGIDISTLDLQKLRSSIGIVPQDPFIFTGTIRSNIDPFQEFTDIEIWESIEKVKLKETINSMPLKLETLLQENGDNGFSYGQKQLLCLCRTILKKFKIILMDEATSSIDYHTAQLIKETIQENFKDCTTLTIAHRLETIIDCNKIAVIDSGQLIEFDTPTNLMNIPNSKFNKLIKSQTDYNK</sequence>
<dbReference type="InterPro" id="IPR027417">
    <property type="entry name" value="P-loop_NTPase"/>
</dbReference>
<feature type="transmembrane region" description="Helical" evidence="10">
    <location>
        <begin position="825"/>
        <end position="845"/>
    </location>
</feature>
<dbReference type="GO" id="GO:0016887">
    <property type="term" value="F:ATP hydrolysis activity"/>
    <property type="evidence" value="ECO:0007669"/>
    <property type="project" value="InterPro"/>
</dbReference>
<name>A0AAN7UC77_9MYCE</name>
<feature type="transmembrane region" description="Helical" evidence="10">
    <location>
        <begin position="246"/>
        <end position="273"/>
    </location>
</feature>
<feature type="transmembrane region" description="Helical" evidence="10">
    <location>
        <begin position="785"/>
        <end position="804"/>
    </location>
</feature>
<feature type="domain" description="ABC transmembrane type-1" evidence="12">
    <location>
        <begin position="119"/>
        <end position="392"/>
    </location>
</feature>
<evidence type="ECO:0000256" key="3">
    <source>
        <dbReference type="ARBA" id="ARBA00022448"/>
    </source>
</evidence>
<proteinExistence type="inferred from homology"/>
<evidence type="ECO:0000259" key="12">
    <source>
        <dbReference type="PROSITE" id="PS50929"/>
    </source>
</evidence>
<keyword evidence="14" id="KW-1185">Reference proteome</keyword>
<dbReference type="CDD" id="cd03244">
    <property type="entry name" value="ABCC_MRP_domain2"/>
    <property type="match status" value="1"/>
</dbReference>
<dbReference type="GO" id="GO:0016020">
    <property type="term" value="C:membrane"/>
    <property type="evidence" value="ECO:0007669"/>
    <property type="project" value="UniProtKB-SubCell"/>
</dbReference>
<feature type="domain" description="ABC transporter" evidence="11">
    <location>
        <begin position="1110"/>
        <end position="1345"/>
    </location>
</feature>
<dbReference type="FunFam" id="1.20.1560.10:FF:000010">
    <property type="entry name" value="Multidrug resistance-associated ABC transporter"/>
    <property type="match status" value="1"/>
</dbReference>
<dbReference type="Pfam" id="PF00005">
    <property type="entry name" value="ABC_tran"/>
    <property type="match status" value="2"/>
</dbReference>
<dbReference type="PROSITE" id="PS50929">
    <property type="entry name" value="ABC_TM1F"/>
    <property type="match status" value="2"/>
</dbReference>
<keyword evidence="9 10" id="KW-0472">Membrane</keyword>
<evidence type="ECO:0000313" key="13">
    <source>
        <dbReference type="EMBL" id="KAK5578523.1"/>
    </source>
</evidence>
<dbReference type="PROSITE" id="PS00211">
    <property type="entry name" value="ABC_TRANSPORTER_1"/>
    <property type="match status" value="2"/>
</dbReference>
<dbReference type="SUPFAM" id="SSF52540">
    <property type="entry name" value="P-loop containing nucleoside triphosphate hydrolases"/>
    <property type="match status" value="2"/>
</dbReference>
<dbReference type="SUPFAM" id="SSF90123">
    <property type="entry name" value="ABC transporter transmembrane region"/>
    <property type="match status" value="2"/>
</dbReference>